<evidence type="ECO:0000256" key="7">
    <source>
        <dbReference type="PIRSR" id="PIRSR630616-2"/>
    </source>
</evidence>
<dbReference type="STRING" id="857967.G0R151"/>
<dbReference type="PROSITE" id="PS50011">
    <property type="entry name" value="PROTEIN_KINASE_DOM"/>
    <property type="match status" value="1"/>
</dbReference>
<dbReference type="Pfam" id="PF00069">
    <property type="entry name" value="Pkinase"/>
    <property type="match status" value="1"/>
</dbReference>
<dbReference type="PANTHER" id="PTHR24350">
    <property type="entry name" value="SERINE/THREONINE-PROTEIN KINASE IAL-RELATED"/>
    <property type="match status" value="1"/>
</dbReference>
<reference evidence="10 11" key="1">
    <citation type="submission" date="2011-07" db="EMBL/GenBank/DDBJ databases">
        <authorList>
            <person name="Coyne R."/>
            <person name="Brami D."/>
            <person name="Johnson J."/>
            <person name="Hostetler J."/>
            <person name="Hannick L."/>
            <person name="Clark T."/>
            <person name="Cassidy-Hanley D."/>
            <person name="Inman J."/>
        </authorList>
    </citation>
    <scope>NUCLEOTIDE SEQUENCE [LARGE SCALE GENOMIC DNA]</scope>
    <source>
        <strain evidence="10 11">G5</strain>
    </source>
</reference>
<feature type="binding site" evidence="7">
    <location>
        <begin position="23"/>
        <end position="24"/>
    </location>
    <ligand>
        <name>ATP</name>
        <dbReference type="ChEBI" id="CHEBI:30616"/>
    </ligand>
</feature>
<keyword evidence="3 7" id="KW-0547">Nucleotide-binding</keyword>
<dbReference type="OrthoDB" id="2158884at2759"/>
<dbReference type="RefSeq" id="XP_004030054.1">
    <property type="nucleotide sequence ID" value="XM_004030006.1"/>
</dbReference>
<accession>G0R151</accession>
<dbReference type="SUPFAM" id="SSF56112">
    <property type="entry name" value="Protein kinase-like (PK-like)"/>
    <property type="match status" value="1"/>
</dbReference>
<keyword evidence="11" id="KW-1185">Reference proteome</keyword>
<dbReference type="eggNOG" id="KOG0580">
    <property type="taxonomic scope" value="Eukaryota"/>
</dbReference>
<feature type="active site" description="Proton acceptor" evidence="6">
    <location>
        <position position="19"/>
    </location>
</feature>
<dbReference type="InterPro" id="IPR011009">
    <property type="entry name" value="Kinase-like_dom_sf"/>
</dbReference>
<name>G0R151_ICHMU</name>
<sequence length="157" mass="18506">MTVKVYSELYLKLRIIHRDIKLENILLNENGTIKLCDFGCATFSQKKNSEMLMKRSFCGTISYLSPEMINGIYDKDVDVWSLGVACYELNAGYSPFNRENEELTFDAIRNINIDYPNYFSEDLIDFLKGIFKYNVQDRYQIKDLINHKWLNRNLENS</sequence>
<keyword evidence="2 10" id="KW-0808">Transferase</keyword>
<gene>
    <name evidence="10" type="ORF">IMG5_168540</name>
</gene>
<dbReference type="InterPro" id="IPR000719">
    <property type="entry name" value="Prot_kinase_dom"/>
</dbReference>
<dbReference type="InterPro" id="IPR008271">
    <property type="entry name" value="Ser/Thr_kinase_AS"/>
</dbReference>
<keyword evidence="4 10" id="KW-0418">Kinase</keyword>
<evidence type="ECO:0000313" key="10">
    <source>
        <dbReference type="EMBL" id="EGR28818.1"/>
    </source>
</evidence>
<evidence type="ECO:0000256" key="8">
    <source>
        <dbReference type="PIRSR" id="PIRSR630616-3"/>
    </source>
</evidence>
<keyword evidence="5 7" id="KW-0067">ATP-binding</keyword>
<evidence type="ECO:0000256" key="1">
    <source>
        <dbReference type="ARBA" id="ARBA00022527"/>
    </source>
</evidence>
<dbReference type="EC" id="2.7.11.1" evidence="10"/>
<evidence type="ECO:0000256" key="6">
    <source>
        <dbReference type="PIRSR" id="PIRSR630616-1"/>
    </source>
</evidence>
<evidence type="ECO:0000256" key="5">
    <source>
        <dbReference type="ARBA" id="ARBA00022840"/>
    </source>
</evidence>
<feature type="binding site" evidence="7">
    <location>
        <position position="37"/>
    </location>
    <ligand>
        <name>ATP</name>
        <dbReference type="ChEBI" id="CHEBI:30616"/>
    </ligand>
</feature>
<evidence type="ECO:0000256" key="4">
    <source>
        <dbReference type="ARBA" id="ARBA00022777"/>
    </source>
</evidence>
<dbReference type="InterPro" id="IPR030616">
    <property type="entry name" value="Aur-like"/>
</dbReference>
<feature type="domain" description="Protein kinase" evidence="9">
    <location>
        <begin position="1"/>
        <end position="150"/>
    </location>
</feature>
<dbReference type="GO" id="GO:0004674">
    <property type="term" value="F:protein serine/threonine kinase activity"/>
    <property type="evidence" value="ECO:0007669"/>
    <property type="project" value="UniProtKB-KW"/>
</dbReference>
<dbReference type="Gene3D" id="1.10.510.10">
    <property type="entry name" value="Transferase(Phosphotransferase) domain 1"/>
    <property type="match status" value="1"/>
</dbReference>
<keyword evidence="1" id="KW-0723">Serine/threonine-protein kinase</keyword>
<dbReference type="SMART" id="SM00220">
    <property type="entry name" value="S_TKc"/>
    <property type="match status" value="1"/>
</dbReference>
<proteinExistence type="predicted"/>
<evidence type="ECO:0000256" key="2">
    <source>
        <dbReference type="ARBA" id="ARBA00022679"/>
    </source>
</evidence>
<evidence type="ECO:0000313" key="11">
    <source>
        <dbReference type="Proteomes" id="UP000008983"/>
    </source>
</evidence>
<dbReference type="GO" id="GO:0005524">
    <property type="term" value="F:ATP binding"/>
    <property type="evidence" value="ECO:0007669"/>
    <property type="project" value="UniProtKB-KW"/>
</dbReference>
<dbReference type="PROSITE" id="PS00108">
    <property type="entry name" value="PROTEIN_KINASE_ST"/>
    <property type="match status" value="1"/>
</dbReference>
<dbReference type="GeneID" id="14904891"/>
<evidence type="ECO:0000256" key="3">
    <source>
        <dbReference type="ARBA" id="ARBA00022741"/>
    </source>
</evidence>
<dbReference type="EMBL" id="GL984209">
    <property type="protein sequence ID" value="EGR28818.1"/>
    <property type="molecule type" value="Genomic_DNA"/>
</dbReference>
<dbReference type="Proteomes" id="UP000008983">
    <property type="component" value="Unassembled WGS sequence"/>
</dbReference>
<evidence type="ECO:0000259" key="9">
    <source>
        <dbReference type="PROSITE" id="PS50011"/>
    </source>
</evidence>
<organism evidence="10 11">
    <name type="scientific">Ichthyophthirius multifiliis</name>
    <name type="common">White spot disease agent</name>
    <name type="synonym">Ich</name>
    <dbReference type="NCBI Taxonomy" id="5932"/>
    <lineage>
        <taxon>Eukaryota</taxon>
        <taxon>Sar</taxon>
        <taxon>Alveolata</taxon>
        <taxon>Ciliophora</taxon>
        <taxon>Intramacronucleata</taxon>
        <taxon>Oligohymenophorea</taxon>
        <taxon>Hymenostomatida</taxon>
        <taxon>Ophryoglenina</taxon>
        <taxon>Ichthyophthirius</taxon>
    </lineage>
</organism>
<dbReference type="InParanoid" id="G0R151"/>
<dbReference type="AlphaFoldDB" id="G0R151"/>
<protein>
    <submittedName>
        <fullName evidence="10">Protein kinase domain protein</fullName>
        <ecNumber evidence="10">2.7.11.1</ecNumber>
    </submittedName>
</protein>
<dbReference type="OMA" id="SDLDCHE"/>
<feature type="cross-link" description="Glycyl lysine isopeptide (Lys-Gly) (interchain with G-Cter in SUMO2)" evidence="8">
    <location>
        <position position="21"/>
    </location>
</feature>